<dbReference type="InterPro" id="IPR044273">
    <property type="entry name" value="PIF3-like"/>
</dbReference>
<gene>
    <name evidence="7" type="ORF">NE237_031327</name>
</gene>
<dbReference type="OrthoDB" id="690068at2759"/>
<evidence type="ECO:0000256" key="5">
    <source>
        <dbReference type="SAM" id="MobiDB-lite"/>
    </source>
</evidence>
<feature type="region of interest" description="Disordered" evidence="5">
    <location>
        <begin position="260"/>
        <end position="351"/>
    </location>
</feature>
<dbReference type="CDD" id="cd11445">
    <property type="entry name" value="bHLH_AtPIF_like"/>
    <property type="match status" value="1"/>
</dbReference>
<comment type="caution">
    <text evidence="7">The sequence shown here is derived from an EMBL/GenBank/DDBJ whole genome shotgun (WGS) entry which is preliminary data.</text>
</comment>
<keyword evidence="3" id="KW-0804">Transcription</keyword>
<dbReference type="GO" id="GO:0005634">
    <property type="term" value="C:nucleus"/>
    <property type="evidence" value="ECO:0007669"/>
    <property type="project" value="UniProtKB-SubCell"/>
</dbReference>
<keyword evidence="8" id="KW-1185">Reference proteome</keyword>
<evidence type="ECO:0000256" key="2">
    <source>
        <dbReference type="ARBA" id="ARBA00023015"/>
    </source>
</evidence>
<evidence type="ECO:0000313" key="8">
    <source>
        <dbReference type="Proteomes" id="UP001141806"/>
    </source>
</evidence>
<proteinExistence type="predicted"/>
<dbReference type="FunFam" id="4.10.280.10:FF:000004">
    <property type="entry name" value="Basic helix-loop-helix transcription factor"/>
    <property type="match status" value="1"/>
</dbReference>
<dbReference type="SUPFAM" id="SSF47459">
    <property type="entry name" value="HLH, helix-loop-helix DNA-binding domain"/>
    <property type="match status" value="1"/>
</dbReference>
<dbReference type="InterPro" id="IPR011598">
    <property type="entry name" value="bHLH_dom"/>
</dbReference>
<accession>A0A9Q0R2G6</accession>
<protein>
    <recommendedName>
        <fullName evidence="6">BHLH domain-containing protein</fullName>
    </recommendedName>
</protein>
<dbReference type="PANTHER" id="PTHR46807">
    <property type="entry name" value="TRANSCRIPTION FACTOR PIF3"/>
    <property type="match status" value="1"/>
</dbReference>
<dbReference type="SMART" id="SM00353">
    <property type="entry name" value="HLH"/>
    <property type="match status" value="1"/>
</dbReference>
<dbReference type="Proteomes" id="UP001141806">
    <property type="component" value="Unassembled WGS sequence"/>
</dbReference>
<comment type="subcellular location">
    <subcellularLocation>
        <location evidence="1">Nucleus</location>
    </subcellularLocation>
</comment>
<dbReference type="PROSITE" id="PS50888">
    <property type="entry name" value="BHLH"/>
    <property type="match status" value="1"/>
</dbReference>
<keyword evidence="4" id="KW-0539">Nucleus</keyword>
<dbReference type="InterPro" id="IPR036638">
    <property type="entry name" value="HLH_DNA-bd_sf"/>
</dbReference>
<dbReference type="Gene3D" id="4.10.280.10">
    <property type="entry name" value="Helix-loop-helix DNA-binding domain"/>
    <property type="match status" value="1"/>
</dbReference>
<feature type="domain" description="BHLH" evidence="6">
    <location>
        <begin position="336"/>
        <end position="385"/>
    </location>
</feature>
<dbReference type="EMBL" id="JAMYWD010000001">
    <property type="protein sequence ID" value="KAJ4980490.1"/>
    <property type="molecule type" value="Genomic_DNA"/>
</dbReference>
<dbReference type="PANTHER" id="PTHR46807:SF7">
    <property type="entry name" value="BHLH DOMAIN-CONTAINING PROTEIN"/>
    <property type="match status" value="1"/>
</dbReference>
<organism evidence="7 8">
    <name type="scientific">Protea cynaroides</name>
    <dbReference type="NCBI Taxonomy" id="273540"/>
    <lineage>
        <taxon>Eukaryota</taxon>
        <taxon>Viridiplantae</taxon>
        <taxon>Streptophyta</taxon>
        <taxon>Embryophyta</taxon>
        <taxon>Tracheophyta</taxon>
        <taxon>Spermatophyta</taxon>
        <taxon>Magnoliopsida</taxon>
        <taxon>Proteales</taxon>
        <taxon>Proteaceae</taxon>
        <taxon>Protea</taxon>
    </lineage>
</organism>
<dbReference type="GO" id="GO:0003700">
    <property type="term" value="F:DNA-binding transcription factor activity"/>
    <property type="evidence" value="ECO:0007669"/>
    <property type="project" value="InterPro"/>
</dbReference>
<keyword evidence="2" id="KW-0805">Transcription regulation</keyword>
<evidence type="ECO:0000259" key="6">
    <source>
        <dbReference type="PROSITE" id="PS50888"/>
    </source>
</evidence>
<feature type="compositionally biased region" description="Basic and acidic residues" evidence="5">
    <location>
        <begin position="336"/>
        <end position="351"/>
    </location>
</feature>
<feature type="region of interest" description="Disordered" evidence="5">
    <location>
        <begin position="514"/>
        <end position="533"/>
    </location>
</feature>
<sequence>MEGNLLSVGHQKKSLGADQELVELLWRNGQVVLQSRTNRKPCLIANDSKQVQKTDQSILKGPGSFANSSCLIQEDETASWIQYPLEDSLEKEFSDFFYEFPTTNPSEVYKPVKQFESDKYVKFGVAEENSALRSQQPVFKKSNDPSLSEIPMPPPILQVPASHQQDPNLGEIGRIVNFSHFSKPIKANLGSSKGLIGEQGKENVTRGQVGDSSAMTIGSSHCSSNHIANEANLSRFSSNGVGATRVLPGPVKGDVRKVFTQSDSARIGPLEPTVTSSSGGSGSSFGRAGKQSTSTPSNKRKGRDADESECQSEEAEFESAEANKPVQRTGSSRRSRAAEVHNLSERRRRDRINEKMRALQELIPHCNKSDKASMLDEAIEYLKSLQLQLQIMWMGSGMAPMMFPGVQHYMSRMGMGMGPPSLLSMHSPMQLPRIPIVDQAISVSPTPNQSVMCPPAVLNPINFQNQMQNSNFPDQYACYMGFQHMQTAPQQMNMFGYGSQLVPQGHKMVPPITGGEPCNGGVPINITQSSKLG</sequence>
<dbReference type="AlphaFoldDB" id="A0A9Q0R2G6"/>
<evidence type="ECO:0000256" key="4">
    <source>
        <dbReference type="ARBA" id="ARBA00023242"/>
    </source>
</evidence>
<dbReference type="InterPro" id="IPR047265">
    <property type="entry name" value="PIF1-like_bHLH"/>
</dbReference>
<name>A0A9Q0R2G6_9MAGN</name>
<dbReference type="Pfam" id="PF00010">
    <property type="entry name" value="HLH"/>
    <property type="match status" value="1"/>
</dbReference>
<evidence type="ECO:0000256" key="1">
    <source>
        <dbReference type="ARBA" id="ARBA00004123"/>
    </source>
</evidence>
<evidence type="ECO:0000256" key="3">
    <source>
        <dbReference type="ARBA" id="ARBA00023163"/>
    </source>
</evidence>
<feature type="compositionally biased region" description="Acidic residues" evidence="5">
    <location>
        <begin position="306"/>
        <end position="319"/>
    </location>
</feature>
<evidence type="ECO:0000313" key="7">
    <source>
        <dbReference type="EMBL" id="KAJ4980490.1"/>
    </source>
</evidence>
<reference evidence="7" key="1">
    <citation type="journal article" date="2023" name="Plant J.">
        <title>The genome of the king protea, Protea cynaroides.</title>
        <authorList>
            <person name="Chang J."/>
            <person name="Duong T.A."/>
            <person name="Schoeman C."/>
            <person name="Ma X."/>
            <person name="Roodt D."/>
            <person name="Barker N."/>
            <person name="Li Z."/>
            <person name="Van de Peer Y."/>
            <person name="Mizrachi E."/>
        </authorList>
    </citation>
    <scope>NUCLEOTIDE SEQUENCE</scope>
    <source>
        <tissue evidence="7">Young leaves</tissue>
    </source>
</reference>
<dbReference type="GO" id="GO:0046983">
    <property type="term" value="F:protein dimerization activity"/>
    <property type="evidence" value="ECO:0007669"/>
    <property type="project" value="InterPro"/>
</dbReference>